<organism evidence="1">
    <name type="scientific">marine metagenome</name>
    <dbReference type="NCBI Taxonomy" id="408172"/>
    <lineage>
        <taxon>unclassified sequences</taxon>
        <taxon>metagenomes</taxon>
        <taxon>ecological metagenomes</taxon>
    </lineage>
</organism>
<reference evidence="1" key="1">
    <citation type="submission" date="2018-05" db="EMBL/GenBank/DDBJ databases">
        <authorList>
            <person name="Lanie J.A."/>
            <person name="Ng W.-L."/>
            <person name="Kazmierczak K.M."/>
            <person name="Andrzejewski T.M."/>
            <person name="Davidsen T.M."/>
            <person name="Wayne K.J."/>
            <person name="Tettelin H."/>
            <person name="Glass J.I."/>
            <person name="Rusch D."/>
            <person name="Podicherti R."/>
            <person name="Tsui H.-C.T."/>
            <person name="Winkler M.E."/>
        </authorList>
    </citation>
    <scope>NUCLEOTIDE SEQUENCE</scope>
</reference>
<dbReference type="AlphaFoldDB" id="A0A381V7F6"/>
<sequence>MQHTASYNMDGAYYETVGHLEKLGIDQDYIQGWVGGYLGNPEREEQRVTDAYKAGYEDGQGGITDKALDWQGS</sequence>
<protein>
    <submittedName>
        <fullName evidence="1">Uncharacterized protein</fullName>
    </submittedName>
</protein>
<dbReference type="EMBL" id="UINC01008058">
    <property type="protein sequence ID" value="SVA36305.1"/>
    <property type="molecule type" value="Genomic_DNA"/>
</dbReference>
<name>A0A381V7F6_9ZZZZ</name>
<gene>
    <name evidence="1" type="ORF">METZ01_LOCUS89159</name>
</gene>
<accession>A0A381V7F6</accession>
<proteinExistence type="predicted"/>
<evidence type="ECO:0000313" key="1">
    <source>
        <dbReference type="EMBL" id="SVA36305.1"/>
    </source>
</evidence>